<evidence type="ECO:0000256" key="2">
    <source>
        <dbReference type="ARBA" id="ARBA00022801"/>
    </source>
</evidence>
<sequence>MIGELNSKGVALKVFKKEIVYDGPYIQIWNHHFVSKTGKKGIWQVAKRKRSRNVVIVFALTQKNEVLLVKQFRIPHESMVIELPAGLTDKKGESYELAARRELLEETGYHAPEMIKIIEGPFNAGMTADKAVVYFAPDVEYKQRQKLDDSEEIEVIKISLKKIVNFITYPPKGVLIDLKILGYIPILKKRALI</sequence>
<dbReference type="SUPFAM" id="SSF55811">
    <property type="entry name" value="Nudix"/>
    <property type="match status" value="1"/>
</dbReference>
<dbReference type="EMBL" id="MHQY01000007">
    <property type="protein sequence ID" value="OHA14485.1"/>
    <property type="molecule type" value="Genomic_DNA"/>
</dbReference>
<evidence type="ECO:0000259" key="3">
    <source>
        <dbReference type="PROSITE" id="PS51462"/>
    </source>
</evidence>
<dbReference type="GO" id="GO:0006753">
    <property type="term" value="P:nucleoside phosphate metabolic process"/>
    <property type="evidence" value="ECO:0007669"/>
    <property type="project" value="TreeGrafter"/>
</dbReference>
<proteinExistence type="predicted"/>
<dbReference type="AlphaFoldDB" id="A0A1G2LS55"/>
<dbReference type="GO" id="GO:0019693">
    <property type="term" value="P:ribose phosphate metabolic process"/>
    <property type="evidence" value="ECO:0007669"/>
    <property type="project" value="TreeGrafter"/>
</dbReference>
<evidence type="ECO:0000313" key="5">
    <source>
        <dbReference type="Proteomes" id="UP000177171"/>
    </source>
</evidence>
<evidence type="ECO:0000256" key="1">
    <source>
        <dbReference type="ARBA" id="ARBA00001946"/>
    </source>
</evidence>
<dbReference type="Pfam" id="PF00293">
    <property type="entry name" value="NUDIX"/>
    <property type="match status" value="1"/>
</dbReference>
<gene>
    <name evidence="4" type="ORF">A3G49_06585</name>
</gene>
<feature type="domain" description="Nudix hydrolase" evidence="3">
    <location>
        <begin position="49"/>
        <end position="180"/>
    </location>
</feature>
<reference evidence="4 5" key="1">
    <citation type="journal article" date="2016" name="Nat. Commun.">
        <title>Thousands of microbial genomes shed light on interconnected biogeochemical processes in an aquifer system.</title>
        <authorList>
            <person name="Anantharaman K."/>
            <person name="Brown C.T."/>
            <person name="Hug L.A."/>
            <person name="Sharon I."/>
            <person name="Castelle C.J."/>
            <person name="Probst A.J."/>
            <person name="Thomas B.C."/>
            <person name="Singh A."/>
            <person name="Wilkins M.J."/>
            <person name="Karaoz U."/>
            <person name="Brodie E.L."/>
            <person name="Williams K.H."/>
            <person name="Hubbard S.S."/>
            <person name="Banfield J.F."/>
        </authorList>
    </citation>
    <scope>NUCLEOTIDE SEQUENCE [LARGE SCALE GENOMIC DNA]</scope>
</reference>
<dbReference type="PANTHER" id="PTHR11839:SF18">
    <property type="entry name" value="NUDIX HYDROLASE DOMAIN-CONTAINING PROTEIN"/>
    <property type="match status" value="1"/>
</dbReference>
<evidence type="ECO:0000313" key="4">
    <source>
        <dbReference type="EMBL" id="OHA14485.1"/>
    </source>
</evidence>
<dbReference type="GO" id="GO:0016787">
    <property type="term" value="F:hydrolase activity"/>
    <property type="evidence" value="ECO:0007669"/>
    <property type="project" value="UniProtKB-KW"/>
</dbReference>
<comment type="caution">
    <text evidence="4">The sequence shown here is derived from an EMBL/GenBank/DDBJ whole genome shotgun (WGS) entry which is preliminary data.</text>
</comment>
<accession>A0A1G2LS55</accession>
<dbReference type="Proteomes" id="UP000177171">
    <property type="component" value="Unassembled WGS sequence"/>
</dbReference>
<dbReference type="Gene3D" id="3.90.79.10">
    <property type="entry name" value="Nucleoside Triphosphate Pyrophosphohydrolase"/>
    <property type="match status" value="1"/>
</dbReference>
<dbReference type="CDD" id="cd03424">
    <property type="entry name" value="NUDIX_ADPRase_Nudt5_UGPPase_Nudt14"/>
    <property type="match status" value="1"/>
</dbReference>
<name>A0A1G2LS55_9BACT</name>
<organism evidence="4 5">
    <name type="scientific">Candidatus Sungbacteria bacterium RIFCSPLOWO2_12_FULL_41_11</name>
    <dbReference type="NCBI Taxonomy" id="1802286"/>
    <lineage>
        <taxon>Bacteria</taxon>
        <taxon>Candidatus Sungiibacteriota</taxon>
    </lineage>
</organism>
<dbReference type="PANTHER" id="PTHR11839">
    <property type="entry name" value="UDP/ADP-SUGAR PYROPHOSPHATASE"/>
    <property type="match status" value="1"/>
</dbReference>
<comment type="cofactor">
    <cofactor evidence="1">
        <name>Mg(2+)</name>
        <dbReference type="ChEBI" id="CHEBI:18420"/>
    </cofactor>
</comment>
<dbReference type="InterPro" id="IPR000086">
    <property type="entry name" value="NUDIX_hydrolase_dom"/>
</dbReference>
<keyword evidence="2" id="KW-0378">Hydrolase</keyword>
<dbReference type="PROSITE" id="PS51462">
    <property type="entry name" value="NUDIX"/>
    <property type="match status" value="1"/>
</dbReference>
<dbReference type="InterPro" id="IPR015797">
    <property type="entry name" value="NUDIX_hydrolase-like_dom_sf"/>
</dbReference>
<protein>
    <recommendedName>
        <fullName evidence="3">Nudix hydrolase domain-containing protein</fullName>
    </recommendedName>
</protein>